<keyword evidence="6" id="KW-1185">Reference proteome</keyword>
<organism evidence="5">
    <name type="scientific">Medioppia subpectinata</name>
    <dbReference type="NCBI Taxonomy" id="1979941"/>
    <lineage>
        <taxon>Eukaryota</taxon>
        <taxon>Metazoa</taxon>
        <taxon>Ecdysozoa</taxon>
        <taxon>Arthropoda</taxon>
        <taxon>Chelicerata</taxon>
        <taxon>Arachnida</taxon>
        <taxon>Acari</taxon>
        <taxon>Acariformes</taxon>
        <taxon>Sarcoptiformes</taxon>
        <taxon>Oribatida</taxon>
        <taxon>Brachypylina</taxon>
        <taxon>Oppioidea</taxon>
        <taxon>Oppiidae</taxon>
        <taxon>Medioppia</taxon>
    </lineage>
</organism>
<feature type="region of interest" description="Disordered" evidence="3">
    <location>
        <begin position="74"/>
        <end position="93"/>
    </location>
</feature>
<evidence type="ECO:0000313" key="6">
    <source>
        <dbReference type="Proteomes" id="UP000759131"/>
    </source>
</evidence>
<evidence type="ECO:0000256" key="3">
    <source>
        <dbReference type="SAM" id="MobiDB-lite"/>
    </source>
</evidence>
<feature type="non-terminal residue" evidence="5">
    <location>
        <position position="184"/>
    </location>
</feature>
<dbReference type="EMBL" id="OC888658">
    <property type="protein sequence ID" value="CAD7645415.1"/>
    <property type="molecule type" value="Genomic_DNA"/>
</dbReference>
<evidence type="ECO:0000256" key="1">
    <source>
        <dbReference type="ARBA" id="ARBA00012513"/>
    </source>
</evidence>
<dbReference type="InterPro" id="IPR054521">
    <property type="entry name" value="HRI2_3H"/>
</dbReference>
<name>A0A7R9LPD3_9ACAR</name>
<sequence>MSPTRDQQKANALNIAQLFFNHNHRLNHNNNQLSIVNNNVFDVMPVLQPILDFDDSDEYMDEIDGNIISSGIQSATDDQIDGRRRPKTNGKTDKRSRYMGALVREQGPTFLFIESFVWILCGYHANDDHNRRHLYYTICRRLQDMKLIGDTFKLDALHKIRQFVSQGFNQMVRQIKTGNSLTSP</sequence>
<dbReference type="GO" id="GO:0006950">
    <property type="term" value="P:response to stress"/>
    <property type="evidence" value="ECO:0007669"/>
    <property type="project" value="UniProtKB-ARBA"/>
</dbReference>
<dbReference type="Pfam" id="PF22949">
    <property type="entry name" value="HRI2_3H"/>
    <property type="match status" value="1"/>
</dbReference>
<protein>
    <recommendedName>
        <fullName evidence="1">non-specific serine/threonine protein kinase</fullName>
        <ecNumber evidence="1">2.7.11.1</ecNumber>
    </recommendedName>
</protein>
<proteinExistence type="predicted"/>
<dbReference type="EMBL" id="CAJPIZ010034083">
    <property type="protein sequence ID" value="CAG2120554.1"/>
    <property type="molecule type" value="Genomic_DNA"/>
</dbReference>
<dbReference type="GO" id="GO:0004674">
    <property type="term" value="F:protein serine/threonine kinase activity"/>
    <property type="evidence" value="ECO:0007669"/>
    <property type="project" value="UniProtKB-KW"/>
</dbReference>
<evidence type="ECO:0000259" key="4">
    <source>
        <dbReference type="Pfam" id="PF22949"/>
    </source>
</evidence>
<dbReference type="EC" id="2.7.11.1" evidence="1"/>
<feature type="domain" description="Heme-regulated eIF-2-alpha kinase helical" evidence="4">
    <location>
        <begin position="108"/>
        <end position="176"/>
    </location>
</feature>
<reference evidence="5" key="1">
    <citation type="submission" date="2020-11" db="EMBL/GenBank/DDBJ databases">
        <authorList>
            <person name="Tran Van P."/>
        </authorList>
    </citation>
    <scope>NUCLEOTIDE SEQUENCE</scope>
</reference>
<keyword evidence="2" id="KW-0808">Transferase</keyword>
<dbReference type="Proteomes" id="UP000759131">
    <property type="component" value="Unassembled WGS sequence"/>
</dbReference>
<keyword evidence="2" id="KW-0418">Kinase</keyword>
<accession>A0A7R9LPD3</accession>
<gene>
    <name evidence="5" type="ORF">OSB1V03_LOCUS20501</name>
</gene>
<dbReference type="AlphaFoldDB" id="A0A7R9LPD3"/>
<keyword evidence="2" id="KW-0723">Serine/threonine-protein kinase</keyword>
<evidence type="ECO:0000313" key="5">
    <source>
        <dbReference type="EMBL" id="CAD7645415.1"/>
    </source>
</evidence>
<evidence type="ECO:0000256" key="2">
    <source>
        <dbReference type="ARBA" id="ARBA00022527"/>
    </source>
</evidence>